<evidence type="ECO:0000256" key="4">
    <source>
        <dbReference type="ARBA" id="ARBA00022692"/>
    </source>
</evidence>
<accession>A0A7C4CFJ0</accession>
<keyword evidence="6 7" id="KW-0472">Membrane</keyword>
<feature type="domain" description="Na+/H+ antiporter MnhB subunit-related protein" evidence="8">
    <location>
        <begin position="116"/>
        <end position="230"/>
    </location>
</feature>
<feature type="domain" description="MrpA C-terminal/MbhE" evidence="9">
    <location>
        <begin position="53"/>
        <end position="95"/>
    </location>
</feature>
<comment type="caution">
    <text evidence="10">The sequence shown here is derived from an EMBL/GenBank/DDBJ whole genome shotgun (WGS) entry which is preliminary data.</text>
</comment>
<evidence type="ECO:0000259" key="9">
    <source>
        <dbReference type="Pfam" id="PF20501"/>
    </source>
</evidence>
<feature type="transmembrane region" description="Helical" evidence="7">
    <location>
        <begin position="209"/>
        <end position="228"/>
    </location>
</feature>
<dbReference type="PANTHER" id="PTHR33932:SF4">
    <property type="entry name" value="NA(+)_H(+) ANTIPORTER SUBUNIT B"/>
    <property type="match status" value="1"/>
</dbReference>
<evidence type="ECO:0000256" key="3">
    <source>
        <dbReference type="ARBA" id="ARBA00022475"/>
    </source>
</evidence>
<name>A0A7C4CFJ0_9BACT</name>
<evidence type="ECO:0000256" key="2">
    <source>
        <dbReference type="ARBA" id="ARBA00009425"/>
    </source>
</evidence>
<evidence type="ECO:0000256" key="6">
    <source>
        <dbReference type="ARBA" id="ARBA00023136"/>
    </source>
</evidence>
<evidence type="ECO:0000259" key="8">
    <source>
        <dbReference type="Pfam" id="PF04039"/>
    </source>
</evidence>
<organism evidence="10">
    <name type="scientific">Fervidobacterium thailandense</name>
    <dbReference type="NCBI Taxonomy" id="1008305"/>
    <lineage>
        <taxon>Bacteria</taxon>
        <taxon>Thermotogati</taxon>
        <taxon>Thermotogota</taxon>
        <taxon>Thermotogae</taxon>
        <taxon>Thermotogales</taxon>
        <taxon>Fervidobacteriaceae</taxon>
        <taxon>Fervidobacterium</taxon>
    </lineage>
</organism>
<feature type="transmembrane region" description="Helical" evidence="7">
    <location>
        <begin position="142"/>
        <end position="161"/>
    </location>
</feature>
<keyword evidence="5 7" id="KW-1133">Transmembrane helix</keyword>
<keyword evidence="4 7" id="KW-0812">Transmembrane</keyword>
<feature type="transmembrane region" description="Helical" evidence="7">
    <location>
        <begin position="85"/>
        <end position="102"/>
    </location>
</feature>
<reference evidence="10" key="1">
    <citation type="journal article" date="2020" name="mSystems">
        <title>Genome- and Community-Level Interaction Insights into Carbon Utilization and Element Cycling Functions of Hydrothermarchaeota in Hydrothermal Sediment.</title>
        <authorList>
            <person name="Zhou Z."/>
            <person name="Liu Y."/>
            <person name="Xu W."/>
            <person name="Pan J."/>
            <person name="Luo Z.H."/>
            <person name="Li M."/>
        </authorList>
    </citation>
    <scope>NUCLEOTIDE SEQUENCE [LARGE SCALE GENOMIC DNA]</scope>
    <source>
        <strain evidence="10">SpSt-609</strain>
    </source>
</reference>
<evidence type="ECO:0000256" key="5">
    <source>
        <dbReference type="ARBA" id="ARBA00022989"/>
    </source>
</evidence>
<dbReference type="PANTHER" id="PTHR33932">
    <property type="entry name" value="NA(+)/H(+) ANTIPORTER SUBUNIT B"/>
    <property type="match status" value="1"/>
</dbReference>
<dbReference type="AlphaFoldDB" id="A0A7C4CFJ0"/>
<evidence type="ECO:0000256" key="7">
    <source>
        <dbReference type="SAM" id="Phobius"/>
    </source>
</evidence>
<dbReference type="Pfam" id="PF20501">
    <property type="entry name" value="MbhE"/>
    <property type="match status" value="1"/>
</dbReference>
<comment type="subcellular location">
    <subcellularLocation>
        <location evidence="1">Cell membrane</location>
        <topology evidence="1">Multi-pass membrane protein</topology>
    </subcellularLocation>
</comment>
<feature type="transmembrane region" description="Helical" evidence="7">
    <location>
        <begin position="114"/>
        <end position="136"/>
    </location>
</feature>
<feature type="transmembrane region" description="Helical" evidence="7">
    <location>
        <begin position="5"/>
        <end position="22"/>
    </location>
</feature>
<keyword evidence="3" id="KW-1003">Cell membrane</keyword>
<comment type="similarity">
    <text evidence="2">Belongs to the CPA3 antiporters (TC 2.A.63) subunit B family.</text>
</comment>
<proteinExistence type="inferred from homology"/>
<evidence type="ECO:0000256" key="1">
    <source>
        <dbReference type="ARBA" id="ARBA00004651"/>
    </source>
</evidence>
<dbReference type="GO" id="GO:0005886">
    <property type="term" value="C:plasma membrane"/>
    <property type="evidence" value="ECO:0007669"/>
    <property type="project" value="UniProtKB-SubCell"/>
</dbReference>
<dbReference type="EMBL" id="DSZY01000006">
    <property type="protein sequence ID" value="HGU39810.1"/>
    <property type="molecule type" value="Genomic_DNA"/>
</dbReference>
<dbReference type="InterPro" id="IPR007182">
    <property type="entry name" value="MnhB"/>
</dbReference>
<dbReference type="InterPro" id="IPR050622">
    <property type="entry name" value="CPA3_antiporter_subunitB"/>
</dbReference>
<dbReference type="Pfam" id="PF04039">
    <property type="entry name" value="MnhB"/>
    <property type="match status" value="1"/>
</dbReference>
<evidence type="ECO:0000313" key="10">
    <source>
        <dbReference type="EMBL" id="HGU39810.1"/>
    </source>
</evidence>
<feature type="transmembrane region" description="Helical" evidence="7">
    <location>
        <begin position="173"/>
        <end position="197"/>
    </location>
</feature>
<protein>
    <submittedName>
        <fullName evidence="10">Cation:proton antiporter</fullName>
    </submittedName>
</protein>
<dbReference type="InterPro" id="IPR046806">
    <property type="entry name" value="MrpA_C/MbhE"/>
</dbReference>
<gene>
    <name evidence="10" type="ORF">ENT77_01205</name>
</gene>
<sequence>MRRIWAILVALSVLMFFFYRIMPTLPEFGNVEMFRKSTFDIIHKSTKGPYDAREFKKSKNLEEGSANVVTSIVVNYRSFDTLGEVTVLFISAFGAGLMLGSLRSNRRITFDEHNVLITASGVALPLIFLLGSYVFIHGHLSPGGGFPGGTILALGILLLALARNDFQVAGTKYVEQISGAGYVVVGLAGLAISGAFLANFLPTGTLGELFSAGVVPFVYALIGFKVGAELAGLISDLREGGA</sequence>